<feature type="region of interest" description="Disordered" evidence="1">
    <location>
        <begin position="47"/>
        <end position="67"/>
    </location>
</feature>
<dbReference type="Proteomes" id="UP000386466">
    <property type="component" value="Unassembled WGS sequence"/>
</dbReference>
<feature type="region of interest" description="Disordered" evidence="1">
    <location>
        <begin position="1"/>
        <end position="22"/>
    </location>
</feature>
<feature type="compositionally biased region" description="Polar residues" evidence="1">
    <location>
        <begin position="1"/>
        <end position="12"/>
    </location>
</feature>
<evidence type="ECO:0000313" key="2">
    <source>
        <dbReference type="EMBL" id="VFV36103.1"/>
    </source>
</evidence>
<name>A0A485NVB4_LYNPA</name>
<protein>
    <submittedName>
        <fullName evidence="2">Uncharacterized protein</fullName>
    </submittedName>
</protein>
<organism evidence="2 3">
    <name type="scientific">Lynx pardinus</name>
    <name type="common">Iberian lynx</name>
    <name type="synonym">Felis pardina</name>
    <dbReference type="NCBI Taxonomy" id="191816"/>
    <lineage>
        <taxon>Eukaryota</taxon>
        <taxon>Metazoa</taxon>
        <taxon>Chordata</taxon>
        <taxon>Craniata</taxon>
        <taxon>Vertebrata</taxon>
        <taxon>Euteleostomi</taxon>
        <taxon>Mammalia</taxon>
        <taxon>Eutheria</taxon>
        <taxon>Laurasiatheria</taxon>
        <taxon>Carnivora</taxon>
        <taxon>Feliformia</taxon>
        <taxon>Felidae</taxon>
        <taxon>Felinae</taxon>
        <taxon>Lynx</taxon>
    </lineage>
</organism>
<evidence type="ECO:0000256" key="1">
    <source>
        <dbReference type="SAM" id="MobiDB-lite"/>
    </source>
</evidence>
<reference evidence="2 3" key="1">
    <citation type="submission" date="2019-01" db="EMBL/GenBank/DDBJ databases">
        <authorList>
            <person name="Alioto T."/>
            <person name="Alioto T."/>
        </authorList>
    </citation>
    <scope>NUCLEOTIDE SEQUENCE [LARGE SCALE GENOMIC DNA]</scope>
</reference>
<dbReference type="AlphaFoldDB" id="A0A485NVB4"/>
<dbReference type="EMBL" id="CAAGRJ010022216">
    <property type="protein sequence ID" value="VFV36103.1"/>
    <property type="molecule type" value="Genomic_DNA"/>
</dbReference>
<proteinExistence type="predicted"/>
<sequence>MKPNGIKTSIYAQTGPRPSVGKEELLEREASLRGSPQVGLKQLSVRGGAGEGFGAREHGTAQFAHLK</sequence>
<evidence type="ECO:0000313" key="3">
    <source>
        <dbReference type="Proteomes" id="UP000386466"/>
    </source>
</evidence>
<feature type="non-terminal residue" evidence="2">
    <location>
        <position position="67"/>
    </location>
</feature>
<gene>
    <name evidence="2" type="ORF">LYPA_23C010342</name>
</gene>
<accession>A0A485NVB4</accession>
<keyword evidence="3" id="KW-1185">Reference proteome</keyword>